<keyword evidence="5" id="KW-0408">Iron</keyword>
<dbReference type="KEGG" id="ipo:Ilyop_0647"/>
<dbReference type="HOGENOM" id="CLU_033147_2_2_0"/>
<reference evidence="9 10" key="1">
    <citation type="journal article" date="2010" name="Stand. Genomic Sci.">
        <title>Complete genome sequence of Ilyobacter polytropus type strain (CuHbu1).</title>
        <authorList>
            <person name="Sikorski J."/>
            <person name="Chertkov O."/>
            <person name="Lapidus A."/>
            <person name="Nolan M."/>
            <person name="Lucas S."/>
            <person name="Del Rio T.G."/>
            <person name="Tice H."/>
            <person name="Cheng J.F."/>
            <person name="Tapia R."/>
            <person name="Han C."/>
            <person name="Goodwin L."/>
            <person name="Pitluck S."/>
            <person name="Liolios K."/>
            <person name="Ivanova N."/>
            <person name="Mavromatis K."/>
            <person name="Mikhailova N."/>
            <person name="Pati A."/>
            <person name="Chen A."/>
            <person name="Palaniappan K."/>
            <person name="Land M."/>
            <person name="Hauser L."/>
            <person name="Chang Y.J."/>
            <person name="Jeffries C.D."/>
            <person name="Brambilla E."/>
            <person name="Yasawong M."/>
            <person name="Rohde M."/>
            <person name="Pukall R."/>
            <person name="Spring S."/>
            <person name="Goker M."/>
            <person name="Woyke T."/>
            <person name="Bristow J."/>
            <person name="Eisen J.A."/>
            <person name="Markowitz V."/>
            <person name="Hugenholtz P."/>
            <person name="Kyrpides N.C."/>
            <person name="Klenk H.P."/>
        </authorList>
    </citation>
    <scope>NUCLEOTIDE SEQUENCE [LARGE SCALE GENOMIC DNA]</scope>
    <source>
        <strain evidence="10">ATCC 51220 / DSM 2926 / LMG 16218 / CuHBu1</strain>
    </source>
</reference>
<keyword evidence="2" id="KW-0004">4Fe-4S</keyword>
<gene>
    <name evidence="9" type="ordered locus">Ilyop_0647</name>
</gene>
<keyword evidence="7" id="KW-0812">Transmembrane</keyword>
<feature type="transmembrane region" description="Helical" evidence="7">
    <location>
        <begin position="34"/>
        <end position="60"/>
    </location>
</feature>
<protein>
    <submittedName>
        <fullName evidence="9">4Fe-4S ferredoxin iron-sulfur binding domain protein</fullName>
    </submittedName>
</protein>
<feature type="domain" description="4Fe-4S ferredoxin-type" evidence="8">
    <location>
        <begin position="164"/>
        <end position="193"/>
    </location>
</feature>
<keyword evidence="10" id="KW-1185">Reference proteome</keyword>
<keyword evidence="7" id="KW-0472">Membrane</keyword>
<dbReference type="Pfam" id="PF12801">
    <property type="entry name" value="Fer4_5"/>
    <property type="match status" value="2"/>
</dbReference>
<dbReference type="PROSITE" id="PS51379">
    <property type="entry name" value="4FE4S_FER_2"/>
    <property type="match status" value="2"/>
</dbReference>
<keyword evidence="4" id="KW-0249">Electron transport</keyword>
<dbReference type="AlphaFoldDB" id="E3H6R5"/>
<keyword evidence="3" id="KW-0479">Metal-binding</keyword>
<dbReference type="PANTHER" id="PTHR30176">
    <property type="entry name" value="FERREDOXIN-TYPE PROTEIN NAPH"/>
    <property type="match status" value="1"/>
</dbReference>
<feature type="transmembrane region" description="Helical" evidence="7">
    <location>
        <begin position="81"/>
        <end position="101"/>
    </location>
</feature>
<dbReference type="InterPro" id="IPR017896">
    <property type="entry name" value="4Fe4S_Fe-S-bd"/>
</dbReference>
<dbReference type="GO" id="GO:0046872">
    <property type="term" value="F:metal ion binding"/>
    <property type="evidence" value="ECO:0007669"/>
    <property type="project" value="UniProtKB-KW"/>
</dbReference>
<dbReference type="SUPFAM" id="SSF54862">
    <property type="entry name" value="4Fe-4S ferredoxins"/>
    <property type="match status" value="1"/>
</dbReference>
<dbReference type="EMBL" id="CP002281">
    <property type="protein sequence ID" value="ADO82434.1"/>
    <property type="molecule type" value="Genomic_DNA"/>
</dbReference>
<feature type="transmembrane region" description="Helical" evidence="7">
    <location>
        <begin position="121"/>
        <end position="140"/>
    </location>
</feature>
<dbReference type="PANTHER" id="PTHR30176:SF3">
    <property type="entry name" value="FERREDOXIN-TYPE PROTEIN NAPH"/>
    <property type="match status" value="1"/>
</dbReference>
<evidence type="ECO:0000313" key="9">
    <source>
        <dbReference type="EMBL" id="ADO82434.1"/>
    </source>
</evidence>
<evidence type="ECO:0000256" key="5">
    <source>
        <dbReference type="ARBA" id="ARBA00023004"/>
    </source>
</evidence>
<dbReference type="eggNOG" id="COG0348">
    <property type="taxonomic scope" value="Bacteria"/>
</dbReference>
<name>E3H6R5_ILYPC</name>
<feature type="transmembrane region" description="Helical" evidence="7">
    <location>
        <begin position="12"/>
        <end position="28"/>
    </location>
</feature>
<dbReference type="InterPro" id="IPR017900">
    <property type="entry name" value="4Fe4S_Fe_S_CS"/>
</dbReference>
<evidence type="ECO:0000256" key="6">
    <source>
        <dbReference type="ARBA" id="ARBA00023014"/>
    </source>
</evidence>
<dbReference type="Proteomes" id="UP000006875">
    <property type="component" value="Chromosome"/>
</dbReference>
<sequence length="230" mass="25623">MNKKIQLIRNSVQLFFIGLLVAGLFMKFKAVFPLLLIFSLVVGNFFCGWVCPYGALQEFFGAIGDRIFTKKYKMPQNIQKYLIFSRYIVMALLVAGIGVGIYETVNGNKTFTSTVSNFSGVVISASLIIMAGFLIVSTVFERPFCNYLCIDGTKFGIASLTKFFSVKRNKKSCVNCKKCNRVCPMNIAVSDKDSIRNPQCINCFECISSCPVKDTLSYGKIGIFLKKIGN</sequence>
<dbReference type="STRING" id="572544.Ilyop_0647"/>
<evidence type="ECO:0000256" key="2">
    <source>
        <dbReference type="ARBA" id="ARBA00022485"/>
    </source>
</evidence>
<keyword evidence="6" id="KW-0411">Iron-sulfur</keyword>
<feature type="domain" description="4Fe-4S ferredoxin-type" evidence="8">
    <location>
        <begin position="194"/>
        <end position="221"/>
    </location>
</feature>
<evidence type="ECO:0000256" key="1">
    <source>
        <dbReference type="ARBA" id="ARBA00022448"/>
    </source>
</evidence>
<keyword evidence="7" id="KW-1133">Transmembrane helix</keyword>
<dbReference type="PROSITE" id="PS00198">
    <property type="entry name" value="4FE4S_FER_1"/>
    <property type="match status" value="1"/>
</dbReference>
<organism evidence="9 10">
    <name type="scientific">Ilyobacter polytropus (strain ATCC 51220 / DSM 2926 / LMG 16218 / CuHBu1)</name>
    <dbReference type="NCBI Taxonomy" id="572544"/>
    <lineage>
        <taxon>Bacteria</taxon>
        <taxon>Fusobacteriati</taxon>
        <taxon>Fusobacteriota</taxon>
        <taxon>Fusobacteriia</taxon>
        <taxon>Fusobacteriales</taxon>
        <taxon>Fusobacteriaceae</taxon>
        <taxon>Ilyobacter</taxon>
    </lineage>
</organism>
<evidence type="ECO:0000259" key="8">
    <source>
        <dbReference type="PROSITE" id="PS51379"/>
    </source>
</evidence>
<dbReference type="Gene3D" id="3.30.70.20">
    <property type="match status" value="1"/>
</dbReference>
<accession>E3H6R5</accession>
<evidence type="ECO:0000313" key="10">
    <source>
        <dbReference type="Proteomes" id="UP000006875"/>
    </source>
</evidence>
<dbReference type="GO" id="GO:0051539">
    <property type="term" value="F:4 iron, 4 sulfur cluster binding"/>
    <property type="evidence" value="ECO:0007669"/>
    <property type="project" value="UniProtKB-KW"/>
</dbReference>
<keyword evidence="1" id="KW-0813">Transport</keyword>
<dbReference type="GO" id="GO:0005886">
    <property type="term" value="C:plasma membrane"/>
    <property type="evidence" value="ECO:0007669"/>
    <property type="project" value="TreeGrafter"/>
</dbReference>
<evidence type="ECO:0000256" key="4">
    <source>
        <dbReference type="ARBA" id="ARBA00022982"/>
    </source>
</evidence>
<dbReference type="Pfam" id="PF13237">
    <property type="entry name" value="Fer4_10"/>
    <property type="match status" value="1"/>
</dbReference>
<evidence type="ECO:0000256" key="7">
    <source>
        <dbReference type="SAM" id="Phobius"/>
    </source>
</evidence>
<evidence type="ECO:0000256" key="3">
    <source>
        <dbReference type="ARBA" id="ARBA00022723"/>
    </source>
</evidence>
<proteinExistence type="predicted"/>
<dbReference type="InterPro" id="IPR051684">
    <property type="entry name" value="Electron_Trans/Redox"/>
</dbReference>